<keyword evidence="2 7" id="KW-0690">Ribosome biogenesis</keyword>
<dbReference type="Proteomes" id="UP000016924">
    <property type="component" value="Unassembled WGS sequence"/>
</dbReference>
<feature type="compositionally biased region" description="Basic and acidic residues" evidence="8">
    <location>
        <begin position="666"/>
        <end position="685"/>
    </location>
</feature>
<keyword evidence="3 7" id="KW-0698">rRNA processing</keyword>
<feature type="compositionally biased region" description="Acidic residues" evidence="8">
    <location>
        <begin position="311"/>
        <end position="328"/>
    </location>
</feature>
<feature type="region of interest" description="Disordered" evidence="8">
    <location>
        <begin position="146"/>
        <end position="333"/>
    </location>
</feature>
<keyword evidence="5 7" id="KW-0687">Ribonucleoprotein</keyword>
<dbReference type="RefSeq" id="XP_007778216.1">
    <property type="nucleotide sequence ID" value="XM_007780026.1"/>
</dbReference>
<evidence type="ECO:0000256" key="5">
    <source>
        <dbReference type="ARBA" id="ARBA00023274"/>
    </source>
</evidence>
<feature type="compositionally biased region" description="Basic and acidic residues" evidence="8">
    <location>
        <begin position="628"/>
        <end position="637"/>
    </location>
</feature>
<evidence type="ECO:0000313" key="10">
    <source>
        <dbReference type="Proteomes" id="UP000016924"/>
    </source>
</evidence>
<evidence type="ECO:0000256" key="2">
    <source>
        <dbReference type="ARBA" id="ARBA00022517"/>
    </source>
</evidence>
<dbReference type="OrthoDB" id="445326at2759"/>
<dbReference type="GO" id="GO:0034457">
    <property type="term" value="C:Mpp10 complex"/>
    <property type="evidence" value="ECO:0007669"/>
    <property type="project" value="UniProtKB-UniRule"/>
</dbReference>
<name>R7YM50_CONA1</name>
<feature type="compositionally biased region" description="Acidic residues" evidence="8">
    <location>
        <begin position="287"/>
        <end position="297"/>
    </location>
</feature>
<sequence length="731" mass="81130">MSLADPATSALLTTLSTTPHAFLQPPSTLHISALALAKRFLDPLAAGVSDAQTQRQREARKRKRGADGDEVPLRLRKVHLEGFGFEQVWEQARRVLDASRGEVERALPEIEDGLVNGELEGPLMNGHAGDDGYEDVKMVRFDEDGFEVSGSEEEDNDDDVSLGEEGVDWEYDGEDVSGDEHVDGLEDENGEPAADGENFADDADELAEDEPFDEEPAEEYKPDTFGLNDGFFSIDDFNRQSEFLEQQDARGDPDDGAASDEEDIDWDADPLSAGPGGSRAPTKDKDVDVEDEDEEDGPTFGNVDLNAPEGASDDDMDDDELEAGEMDDMGGLTNTNNIMYADFFAPPARKASKNKKKRGRPNPHNFPDAANGVAATNAEEAEDDMERTMSRVQRDLFEDEDPAESEDELENLDPSDPRSRRSNHERRQAALATEIRRLEAANVAKREWVLAGEARAADRPVNSLLEQDLEFERAGKPVPVITQEVSNDIEALIKRRILAREFDEVRKRRPDEVLAASTRRGRFELDDTKASKGLAEEYEEEHLKRTDPNYVDIKDEKLRKEHKEIEALWKDVCAKLDSLSSWHYRPKPAAASLEIRTDAPTISMEDARPSAGGDIGAASQLAPQEVYRPGEEKEKGNAEVVTKAGLPVAREEMSREQKLRRRRREKERIRKAGENDGEKVENKKAAEQKNVVGDLKRGGVRVIGKKGELRDIDGKAVEGQRVRAGGGSFKL</sequence>
<feature type="compositionally biased region" description="Acidic residues" evidence="8">
    <location>
        <begin position="146"/>
        <end position="177"/>
    </location>
</feature>
<evidence type="ECO:0000256" key="8">
    <source>
        <dbReference type="SAM" id="MobiDB-lite"/>
    </source>
</evidence>
<comment type="function">
    <text evidence="7">Involved in nucleolar processing of pre-18S ribosomal RNA.</text>
</comment>
<evidence type="ECO:0000256" key="6">
    <source>
        <dbReference type="ARBA" id="ARBA00029455"/>
    </source>
</evidence>
<dbReference type="PIRSF" id="PIRSF017300">
    <property type="entry name" value="snoRNP_Mpp10"/>
    <property type="match status" value="1"/>
</dbReference>
<dbReference type="GO" id="GO:0032040">
    <property type="term" value="C:small-subunit processome"/>
    <property type="evidence" value="ECO:0007669"/>
    <property type="project" value="TreeGrafter"/>
</dbReference>
<comment type="subcellular location">
    <subcellularLocation>
        <location evidence="1 7">Nucleus</location>
        <location evidence="1 7">Nucleolus</location>
    </subcellularLocation>
</comment>
<feature type="region of interest" description="Disordered" evidence="8">
    <location>
        <begin position="346"/>
        <end position="428"/>
    </location>
</feature>
<comment type="similarity">
    <text evidence="6 7">Belongs to the MPP10 family.</text>
</comment>
<evidence type="ECO:0000256" key="7">
    <source>
        <dbReference type="PIRNR" id="PIRNR017300"/>
    </source>
</evidence>
<dbReference type="GeneID" id="19899435"/>
<feature type="region of interest" description="Disordered" evidence="8">
    <location>
        <begin position="48"/>
        <end position="68"/>
    </location>
</feature>
<organism evidence="9 10">
    <name type="scientific">Coniosporium apollinis (strain CBS 100218)</name>
    <name type="common">Rock-inhabiting black yeast</name>
    <dbReference type="NCBI Taxonomy" id="1168221"/>
    <lineage>
        <taxon>Eukaryota</taxon>
        <taxon>Fungi</taxon>
        <taxon>Dikarya</taxon>
        <taxon>Ascomycota</taxon>
        <taxon>Pezizomycotina</taxon>
        <taxon>Dothideomycetes</taxon>
        <taxon>Dothideomycetes incertae sedis</taxon>
        <taxon>Coniosporium</taxon>
    </lineage>
</organism>
<feature type="compositionally biased region" description="Acidic residues" evidence="8">
    <location>
        <begin position="198"/>
        <end position="217"/>
    </location>
</feature>
<dbReference type="Pfam" id="PF04006">
    <property type="entry name" value="Mpp10"/>
    <property type="match status" value="1"/>
</dbReference>
<dbReference type="PANTHER" id="PTHR17039:SF0">
    <property type="entry name" value="U3 SMALL NUCLEOLAR RIBONUCLEOPROTEIN PROTEIN MPP10"/>
    <property type="match status" value="1"/>
</dbReference>
<evidence type="ECO:0000313" key="9">
    <source>
        <dbReference type="EMBL" id="EON62899.1"/>
    </source>
</evidence>
<keyword evidence="4 7" id="KW-0539">Nucleus</keyword>
<dbReference type="HOGENOM" id="CLU_011271_1_0_1"/>
<dbReference type="eggNOG" id="KOG2600">
    <property type="taxonomic scope" value="Eukaryota"/>
</dbReference>
<evidence type="ECO:0000256" key="1">
    <source>
        <dbReference type="ARBA" id="ARBA00004604"/>
    </source>
</evidence>
<dbReference type="STRING" id="1168221.R7YM50"/>
<keyword evidence="10" id="KW-1185">Reference proteome</keyword>
<dbReference type="GO" id="GO:0006364">
    <property type="term" value="P:rRNA processing"/>
    <property type="evidence" value="ECO:0007669"/>
    <property type="project" value="UniProtKB-KW"/>
</dbReference>
<accession>R7YM50</accession>
<dbReference type="OMA" id="HFAEDFG"/>
<feature type="region of interest" description="Disordered" evidence="8">
    <location>
        <begin position="604"/>
        <end position="685"/>
    </location>
</feature>
<dbReference type="GO" id="GO:0005732">
    <property type="term" value="C:sno(s)RNA-containing ribonucleoprotein complex"/>
    <property type="evidence" value="ECO:0007669"/>
    <property type="project" value="UniProtKB-UniRule"/>
</dbReference>
<reference evidence="10" key="1">
    <citation type="submission" date="2012-06" db="EMBL/GenBank/DDBJ databases">
        <title>The genome sequence of Coniosporium apollinis CBS 100218.</title>
        <authorList>
            <consortium name="The Broad Institute Genome Sequencing Platform"/>
            <person name="Cuomo C."/>
            <person name="Gorbushina A."/>
            <person name="Noack S."/>
            <person name="Walker B."/>
            <person name="Young S.K."/>
            <person name="Zeng Q."/>
            <person name="Gargeya S."/>
            <person name="Fitzgerald M."/>
            <person name="Haas B."/>
            <person name="Abouelleil A."/>
            <person name="Alvarado L."/>
            <person name="Arachchi H.M."/>
            <person name="Berlin A.M."/>
            <person name="Chapman S.B."/>
            <person name="Goldberg J."/>
            <person name="Griggs A."/>
            <person name="Gujja S."/>
            <person name="Hansen M."/>
            <person name="Howarth C."/>
            <person name="Imamovic A."/>
            <person name="Larimer J."/>
            <person name="McCowan C."/>
            <person name="Montmayeur A."/>
            <person name="Murphy C."/>
            <person name="Neiman D."/>
            <person name="Pearson M."/>
            <person name="Priest M."/>
            <person name="Roberts A."/>
            <person name="Saif S."/>
            <person name="Shea T."/>
            <person name="Sisk P."/>
            <person name="Sykes S."/>
            <person name="Wortman J."/>
            <person name="Nusbaum C."/>
            <person name="Birren B."/>
        </authorList>
    </citation>
    <scope>NUCLEOTIDE SEQUENCE [LARGE SCALE GENOMIC DNA]</scope>
    <source>
        <strain evidence="10">CBS 100218</strain>
    </source>
</reference>
<dbReference type="EMBL" id="JH767560">
    <property type="protein sequence ID" value="EON62899.1"/>
    <property type="molecule type" value="Genomic_DNA"/>
</dbReference>
<feature type="compositionally biased region" description="Acidic residues" evidence="8">
    <location>
        <begin position="397"/>
        <end position="413"/>
    </location>
</feature>
<gene>
    <name evidence="9" type="ORF">W97_02124</name>
</gene>
<proteinExistence type="inferred from homology"/>
<evidence type="ECO:0000256" key="3">
    <source>
        <dbReference type="ARBA" id="ARBA00022552"/>
    </source>
</evidence>
<dbReference type="PANTHER" id="PTHR17039">
    <property type="entry name" value="U3 SMALL NUCLEOLAR RIBONUCLEOPROTEIN PROTEIN MPP10"/>
    <property type="match status" value="1"/>
</dbReference>
<feature type="compositionally biased region" description="Basic and acidic residues" evidence="8">
    <location>
        <begin position="386"/>
        <end position="396"/>
    </location>
</feature>
<feature type="compositionally biased region" description="Basic residues" evidence="8">
    <location>
        <begin position="350"/>
        <end position="361"/>
    </location>
</feature>
<dbReference type="AlphaFoldDB" id="R7YM50"/>
<protein>
    <recommendedName>
        <fullName evidence="7">U3 small nucleolar ribonucleoprotein protein MPP10</fullName>
    </recommendedName>
</protein>
<evidence type="ECO:0000256" key="4">
    <source>
        <dbReference type="ARBA" id="ARBA00023242"/>
    </source>
</evidence>
<dbReference type="InterPro" id="IPR012173">
    <property type="entry name" value="Mpp10"/>
</dbReference>
<feature type="compositionally biased region" description="Acidic residues" evidence="8">
    <location>
        <begin position="254"/>
        <end position="268"/>
    </location>
</feature>